<dbReference type="AlphaFoldDB" id="A0A841DPB0"/>
<feature type="transmembrane region" description="Helical" evidence="1">
    <location>
        <begin position="7"/>
        <end position="25"/>
    </location>
</feature>
<name>A0A841DPB0_9ACTN</name>
<keyword evidence="1" id="KW-0472">Membrane</keyword>
<evidence type="ECO:0000313" key="2">
    <source>
        <dbReference type="EMBL" id="MBB5977298.1"/>
    </source>
</evidence>
<evidence type="ECO:0000256" key="1">
    <source>
        <dbReference type="SAM" id="Phobius"/>
    </source>
</evidence>
<evidence type="ECO:0000313" key="3">
    <source>
        <dbReference type="Proteomes" id="UP000558997"/>
    </source>
</evidence>
<proteinExistence type="predicted"/>
<sequence length="38" mass="4176">MLILLQLVVYVAGVMFLILFGWIAGQLSPPAAPPDHKR</sequence>
<protein>
    <submittedName>
        <fullName evidence="2">Uncharacterized protein</fullName>
    </submittedName>
</protein>
<keyword evidence="3" id="KW-1185">Reference proteome</keyword>
<organism evidence="2 3">
    <name type="scientific">Kribbella solani</name>
    <dbReference type="NCBI Taxonomy" id="236067"/>
    <lineage>
        <taxon>Bacteria</taxon>
        <taxon>Bacillati</taxon>
        <taxon>Actinomycetota</taxon>
        <taxon>Actinomycetes</taxon>
        <taxon>Propionibacteriales</taxon>
        <taxon>Kribbellaceae</taxon>
        <taxon>Kribbella</taxon>
    </lineage>
</organism>
<comment type="caution">
    <text evidence="2">The sequence shown here is derived from an EMBL/GenBank/DDBJ whole genome shotgun (WGS) entry which is preliminary data.</text>
</comment>
<dbReference type="EMBL" id="JACHNF010000001">
    <property type="protein sequence ID" value="MBB5977298.1"/>
    <property type="molecule type" value="Genomic_DNA"/>
</dbReference>
<keyword evidence="1" id="KW-0812">Transmembrane</keyword>
<reference evidence="2 3" key="1">
    <citation type="submission" date="2020-08" db="EMBL/GenBank/DDBJ databases">
        <title>Sequencing the genomes of 1000 actinobacteria strains.</title>
        <authorList>
            <person name="Klenk H.-P."/>
        </authorList>
    </citation>
    <scope>NUCLEOTIDE SEQUENCE [LARGE SCALE GENOMIC DNA]</scope>
    <source>
        <strain evidence="2 3">DSM 17294</strain>
    </source>
</reference>
<keyword evidence="1" id="KW-1133">Transmembrane helix</keyword>
<dbReference type="Proteomes" id="UP000558997">
    <property type="component" value="Unassembled WGS sequence"/>
</dbReference>
<gene>
    <name evidence="2" type="ORF">HDA44_000639</name>
</gene>
<accession>A0A841DPB0</accession>